<dbReference type="EMBL" id="JH817310">
    <property type="protein sequence ID" value="EKC31187.1"/>
    <property type="molecule type" value="Genomic_DNA"/>
</dbReference>
<protein>
    <submittedName>
        <fullName evidence="1">Uncharacterized protein</fullName>
    </submittedName>
</protein>
<dbReference type="InParanoid" id="K1Q3U1"/>
<evidence type="ECO:0000313" key="1">
    <source>
        <dbReference type="EMBL" id="EKC31187.1"/>
    </source>
</evidence>
<dbReference type="AlphaFoldDB" id="K1Q3U1"/>
<proteinExistence type="predicted"/>
<dbReference type="HOGENOM" id="CLU_2361732_0_0_1"/>
<gene>
    <name evidence="1" type="ORF">CGI_10020763</name>
</gene>
<organism evidence="1">
    <name type="scientific">Magallana gigas</name>
    <name type="common">Pacific oyster</name>
    <name type="synonym">Crassostrea gigas</name>
    <dbReference type="NCBI Taxonomy" id="29159"/>
    <lineage>
        <taxon>Eukaryota</taxon>
        <taxon>Metazoa</taxon>
        <taxon>Spiralia</taxon>
        <taxon>Lophotrochozoa</taxon>
        <taxon>Mollusca</taxon>
        <taxon>Bivalvia</taxon>
        <taxon>Autobranchia</taxon>
        <taxon>Pteriomorphia</taxon>
        <taxon>Ostreida</taxon>
        <taxon>Ostreoidea</taxon>
        <taxon>Ostreidae</taxon>
        <taxon>Magallana</taxon>
    </lineage>
</organism>
<name>K1Q3U1_MAGGI</name>
<reference evidence="1" key="1">
    <citation type="journal article" date="2012" name="Nature">
        <title>The oyster genome reveals stress adaptation and complexity of shell formation.</title>
        <authorList>
            <person name="Zhang G."/>
            <person name="Fang X."/>
            <person name="Guo X."/>
            <person name="Li L."/>
            <person name="Luo R."/>
            <person name="Xu F."/>
            <person name="Yang P."/>
            <person name="Zhang L."/>
            <person name="Wang X."/>
            <person name="Qi H."/>
            <person name="Xiong Z."/>
            <person name="Que H."/>
            <person name="Xie Y."/>
            <person name="Holland P.W."/>
            <person name="Paps J."/>
            <person name="Zhu Y."/>
            <person name="Wu F."/>
            <person name="Chen Y."/>
            <person name="Wang J."/>
            <person name="Peng C."/>
            <person name="Meng J."/>
            <person name="Yang L."/>
            <person name="Liu J."/>
            <person name="Wen B."/>
            <person name="Zhang N."/>
            <person name="Huang Z."/>
            <person name="Zhu Q."/>
            <person name="Feng Y."/>
            <person name="Mount A."/>
            <person name="Hedgecock D."/>
            <person name="Xu Z."/>
            <person name="Liu Y."/>
            <person name="Domazet-Loso T."/>
            <person name="Du Y."/>
            <person name="Sun X."/>
            <person name="Zhang S."/>
            <person name="Liu B."/>
            <person name="Cheng P."/>
            <person name="Jiang X."/>
            <person name="Li J."/>
            <person name="Fan D."/>
            <person name="Wang W."/>
            <person name="Fu W."/>
            <person name="Wang T."/>
            <person name="Wang B."/>
            <person name="Zhang J."/>
            <person name="Peng Z."/>
            <person name="Li Y."/>
            <person name="Li N."/>
            <person name="Wang J."/>
            <person name="Chen M."/>
            <person name="He Y."/>
            <person name="Tan F."/>
            <person name="Song X."/>
            <person name="Zheng Q."/>
            <person name="Huang R."/>
            <person name="Yang H."/>
            <person name="Du X."/>
            <person name="Chen L."/>
            <person name="Yang M."/>
            <person name="Gaffney P.M."/>
            <person name="Wang S."/>
            <person name="Luo L."/>
            <person name="She Z."/>
            <person name="Ming Y."/>
            <person name="Huang W."/>
            <person name="Zhang S."/>
            <person name="Huang B."/>
            <person name="Zhang Y."/>
            <person name="Qu T."/>
            <person name="Ni P."/>
            <person name="Miao G."/>
            <person name="Wang J."/>
            <person name="Wang Q."/>
            <person name="Steinberg C.E."/>
            <person name="Wang H."/>
            <person name="Li N."/>
            <person name="Qian L."/>
            <person name="Zhang G."/>
            <person name="Li Y."/>
            <person name="Yang H."/>
            <person name="Liu X."/>
            <person name="Wang J."/>
            <person name="Yin Y."/>
            <person name="Wang J."/>
        </authorList>
    </citation>
    <scope>NUCLEOTIDE SEQUENCE [LARGE SCALE GENOMIC DNA]</scope>
    <source>
        <strain evidence="1">05x7-T-G4-1.051#20</strain>
    </source>
</reference>
<sequence>MARKKNRCTCAKEPSRWYVLKGSRKDQLPKGVKLFPYRSSMAYNQMRTTLDRGYSSLRRFDPRTANGRRSGYMTTNSLEMAATSTQDLLYSVVKIF</sequence>
<accession>K1Q3U1</accession>